<sequence>MVKKMLKKKKSSGVRFIRAAIKKPGALSRQLGIPEEENIPFTLLNAIIKAKAGDTIKNPTTKGIKRIKVTRLLERRAILSRTLKRLKKRKKF</sequence>
<comment type="caution">
    <text evidence="1">The sequence shown here is derived from an EMBL/GenBank/DDBJ whole genome shotgun (WGS) entry which is preliminary data.</text>
</comment>
<dbReference type="AlphaFoldDB" id="X1CKK3"/>
<proteinExistence type="predicted"/>
<gene>
    <name evidence="1" type="ORF">S01H4_53778</name>
</gene>
<accession>X1CKK3</accession>
<protein>
    <submittedName>
        <fullName evidence="1">Uncharacterized protein</fullName>
    </submittedName>
</protein>
<organism evidence="1">
    <name type="scientific">marine sediment metagenome</name>
    <dbReference type="NCBI Taxonomy" id="412755"/>
    <lineage>
        <taxon>unclassified sequences</taxon>
        <taxon>metagenomes</taxon>
        <taxon>ecological metagenomes</taxon>
    </lineage>
</organism>
<name>X1CKK3_9ZZZZ</name>
<reference evidence="1" key="1">
    <citation type="journal article" date="2014" name="Front. Microbiol.">
        <title>High frequency of phylogenetically diverse reductive dehalogenase-homologous genes in deep subseafloor sedimentary metagenomes.</title>
        <authorList>
            <person name="Kawai M."/>
            <person name="Futagami T."/>
            <person name="Toyoda A."/>
            <person name="Takaki Y."/>
            <person name="Nishi S."/>
            <person name="Hori S."/>
            <person name="Arai W."/>
            <person name="Tsubouchi T."/>
            <person name="Morono Y."/>
            <person name="Uchiyama I."/>
            <person name="Ito T."/>
            <person name="Fujiyama A."/>
            <person name="Inagaki F."/>
            <person name="Takami H."/>
        </authorList>
    </citation>
    <scope>NUCLEOTIDE SEQUENCE</scope>
    <source>
        <strain evidence="1">Expedition CK06-06</strain>
    </source>
</reference>
<dbReference type="EMBL" id="BART01030877">
    <property type="protein sequence ID" value="GAH08252.1"/>
    <property type="molecule type" value="Genomic_DNA"/>
</dbReference>
<evidence type="ECO:0000313" key="1">
    <source>
        <dbReference type="EMBL" id="GAH08252.1"/>
    </source>
</evidence>